<comment type="catalytic activity">
    <reaction evidence="2 8">
        <text>Release of an N-terminal amino acid, preferentially leucine, but not glutamic or aspartic acids.</text>
        <dbReference type="EC" id="3.4.11.10"/>
    </reaction>
</comment>
<feature type="binding site" evidence="8">
    <location>
        <position position="265"/>
    </location>
    <ligand>
        <name>Mn(2+)</name>
        <dbReference type="ChEBI" id="CHEBI:29035"/>
        <label>1</label>
    </ligand>
</feature>
<comment type="similarity">
    <text evidence="3 8">Belongs to the peptidase M17 family.</text>
</comment>
<keyword evidence="8" id="KW-0479">Metal-binding</keyword>
<dbReference type="EC" id="3.4.11.1" evidence="8"/>
<comment type="catalytic activity">
    <reaction evidence="1 8">
        <text>Release of an N-terminal amino acid, Xaa-|-Yaa-, in which Xaa is preferably Leu, but may be other amino acids including Pro although not Arg or Lys, and Yaa may be Pro. Amino acid amides and methyl esters are also readily hydrolyzed, but rates on arylamides are exceedingly low.</text>
        <dbReference type="EC" id="3.4.11.1"/>
    </reaction>
</comment>
<dbReference type="InterPro" id="IPR023042">
    <property type="entry name" value="Peptidase_M17_leu_NH2_pept"/>
</dbReference>
<evidence type="ECO:0000259" key="9">
    <source>
        <dbReference type="PROSITE" id="PS00631"/>
    </source>
</evidence>
<keyword evidence="6 8" id="KW-0378">Hydrolase</keyword>
<feature type="binding site" evidence="8">
    <location>
        <position position="344"/>
    </location>
    <ligand>
        <name>Mn(2+)</name>
        <dbReference type="ChEBI" id="CHEBI:29035"/>
        <label>1</label>
    </ligand>
</feature>
<dbReference type="SUPFAM" id="SSF53187">
    <property type="entry name" value="Zn-dependent exopeptidases"/>
    <property type="match status" value="1"/>
</dbReference>
<dbReference type="NCBIfam" id="NF002077">
    <property type="entry name" value="PRK00913.2-4"/>
    <property type="match status" value="1"/>
</dbReference>
<name>A0ABV7HET1_9GAMM</name>
<dbReference type="NCBIfam" id="NF002073">
    <property type="entry name" value="PRK00913.1-2"/>
    <property type="match status" value="1"/>
</dbReference>
<reference evidence="11" key="1">
    <citation type="journal article" date="2019" name="Int. J. Syst. Evol. Microbiol.">
        <title>The Global Catalogue of Microorganisms (GCM) 10K type strain sequencing project: providing services to taxonomists for standard genome sequencing and annotation.</title>
        <authorList>
            <consortium name="The Broad Institute Genomics Platform"/>
            <consortium name="The Broad Institute Genome Sequencing Center for Infectious Disease"/>
            <person name="Wu L."/>
            <person name="Ma J."/>
        </authorList>
    </citation>
    <scope>NUCLEOTIDE SEQUENCE [LARGE SCALE GENOMIC DNA]</scope>
    <source>
        <strain evidence="11">KCTC 52438</strain>
    </source>
</reference>
<evidence type="ECO:0000256" key="6">
    <source>
        <dbReference type="ARBA" id="ARBA00022801"/>
    </source>
</evidence>
<feature type="binding site" evidence="8">
    <location>
        <position position="265"/>
    </location>
    <ligand>
        <name>Mn(2+)</name>
        <dbReference type="ChEBI" id="CHEBI:29035"/>
        <label>2</label>
    </ligand>
</feature>
<comment type="function">
    <text evidence="8">Presumably involved in the processing and regular turnover of intracellular proteins. Catalyzes the removal of unsubstituted N-terminal amino acids from various peptides.</text>
</comment>
<dbReference type="NCBIfam" id="NF002074">
    <property type="entry name" value="PRK00913.1-4"/>
    <property type="match status" value="1"/>
</dbReference>
<dbReference type="PANTHER" id="PTHR11963:SF23">
    <property type="entry name" value="CYTOSOL AMINOPEPTIDASE"/>
    <property type="match status" value="1"/>
</dbReference>
<comment type="caution">
    <text evidence="10">The sequence shown here is derived from an EMBL/GenBank/DDBJ whole genome shotgun (WGS) entry which is preliminary data.</text>
</comment>
<feature type="binding site" evidence="8">
    <location>
        <position position="344"/>
    </location>
    <ligand>
        <name>Mn(2+)</name>
        <dbReference type="ChEBI" id="CHEBI:29035"/>
        <label>2</label>
    </ligand>
</feature>
<dbReference type="SUPFAM" id="SSF52949">
    <property type="entry name" value="Macro domain-like"/>
    <property type="match status" value="1"/>
</dbReference>
<comment type="subcellular location">
    <subcellularLocation>
        <location evidence="8">Cytoplasm</location>
    </subcellularLocation>
</comment>
<dbReference type="EMBL" id="JBHRSZ010000002">
    <property type="protein sequence ID" value="MFC3150187.1"/>
    <property type="molecule type" value="Genomic_DNA"/>
</dbReference>
<keyword evidence="11" id="KW-1185">Reference proteome</keyword>
<keyword evidence="5 8" id="KW-0645">Protease</keyword>
<evidence type="ECO:0000256" key="1">
    <source>
        <dbReference type="ARBA" id="ARBA00000135"/>
    </source>
</evidence>
<dbReference type="InterPro" id="IPR000819">
    <property type="entry name" value="Peptidase_M17_C"/>
</dbReference>
<dbReference type="Gene3D" id="3.40.630.10">
    <property type="entry name" value="Zn peptidases"/>
    <property type="match status" value="1"/>
</dbReference>
<dbReference type="Proteomes" id="UP001595476">
    <property type="component" value="Unassembled WGS sequence"/>
</dbReference>
<sequence length="488" mass="51608">MNFVLDSGDILSSSSNCLVIGIQQENELTGSAKKADEQTQGLISEIIASEDFKGQKGEKYTLFSPAGFAGKRLILIGLGKDALTESSFIAAANATAEAIKSTATDSAALFIAEADVNNRDNNWKVEQLVLAIESAAYVFDELKSEKAPTSKLESVSIQAEGADDAAIIKAQATAKGMALTKTLGNLPGNVCTPTYLADKAFELAKSCDKLSVTVLDEKEMSELGMGSLLSVSRGSEEPAKLIVMEYKGAGDEQPNVLVGKGITFDTGGISLKPGAGMDEMKWDMCGAGSVFGAMQAIIEIQPQANIIGVVAAAENMPSGKATKPGDIVTTMSGTTVEILNTDAEGRLVLCDALTFVEKFNPKSVIDIATLTGACVVALGHHPSAVYSNDESLSLAIVNSGVSSWDRVWPMPLWEEYQEELDSNFADMANIGSRWGGSITAACFLSRFTKKYKWAHLDIAGTAWTSGGKKKGSTGRPVPLLVNYLLNNI</sequence>
<dbReference type="EC" id="3.4.11.10" evidence="8"/>
<dbReference type="PRINTS" id="PR00481">
    <property type="entry name" value="LAMNOPPTDASE"/>
</dbReference>
<dbReference type="Pfam" id="PF02789">
    <property type="entry name" value="Peptidase_M17_N"/>
    <property type="match status" value="1"/>
</dbReference>
<evidence type="ECO:0000256" key="3">
    <source>
        <dbReference type="ARBA" id="ARBA00009528"/>
    </source>
</evidence>
<feature type="binding site" evidence="8">
    <location>
        <position position="342"/>
    </location>
    <ligand>
        <name>Mn(2+)</name>
        <dbReference type="ChEBI" id="CHEBI:29035"/>
        <label>1</label>
    </ligand>
</feature>
<feature type="active site" evidence="8">
    <location>
        <position position="272"/>
    </location>
</feature>
<feature type="active site" evidence="8">
    <location>
        <position position="346"/>
    </location>
</feature>
<dbReference type="InterPro" id="IPR008283">
    <property type="entry name" value="Peptidase_M17_N"/>
</dbReference>
<feature type="binding site" evidence="8">
    <location>
        <position position="283"/>
    </location>
    <ligand>
        <name>Mn(2+)</name>
        <dbReference type="ChEBI" id="CHEBI:29035"/>
        <label>2</label>
    </ligand>
</feature>
<proteinExistence type="inferred from homology"/>
<comment type="cofactor">
    <cofactor evidence="8">
        <name>Mn(2+)</name>
        <dbReference type="ChEBI" id="CHEBI:29035"/>
    </cofactor>
    <text evidence="8">Binds 2 manganese ions per subunit.</text>
</comment>
<protein>
    <recommendedName>
        <fullName evidence="8">Probable cytosol aminopeptidase</fullName>
        <ecNumber evidence="8">3.4.11.1</ecNumber>
    </recommendedName>
    <alternativeName>
        <fullName evidence="8">Leucine aminopeptidase</fullName>
        <shortName evidence="8">LAP</shortName>
        <ecNumber evidence="8">3.4.11.10</ecNumber>
    </alternativeName>
    <alternativeName>
        <fullName evidence="8">Leucyl aminopeptidase</fullName>
    </alternativeName>
</protein>
<keyword evidence="4 8" id="KW-0031">Aminopeptidase</keyword>
<feature type="binding site" evidence="8">
    <location>
        <position position="260"/>
    </location>
    <ligand>
        <name>Mn(2+)</name>
        <dbReference type="ChEBI" id="CHEBI:29035"/>
        <label>2</label>
    </ligand>
</feature>
<organism evidence="10 11">
    <name type="scientific">Litoribrevibacter euphylliae</name>
    <dbReference type="NCBI Taxonomy" id="1834034"/>
    <lineage>
        <taxon>Bacteria</taxon>
        <taxon>Pseudomonadati</taxon>
        <taxon>Pseudomonadota</taxon>
        <taxon>Gammaproteobacteria</taxon>
        <taxon>Oceanospirillales</taxon>
        <taxon>Oceanospirillaceae</taxon>
        <taxon>Litoribrevibacter</taxon>
    </lineage>
</organism>
<dbReference type="HAMAP" id="MF_00181">
    <property type="entry name" value="Cytosol_peptidase_M17"/>
    <property type="match status" value="1"/>
</dbReference>
<keyword evidence="8" id="KW-0963">Cytoplasm</keyword>
<evidence type="ECO:0000256" key="2">
    <source>
        <dbReference type="ARBA" id="ARBA00000967"/>
    </source>
</evidence>
<dbReference type="InterPro" id="IPR011356">
    <property type="entry name" value="Leucine_aapep/pepB"/>
</dbReference>
<dbReference type="GO" id="GO:0004177">
    <property type="term" value="F:aminopeptidase activity"/>
    <property type="evidence" value="ECO:0007669"/>
    <property type="project" value="UniProtKB-KW"/>
</dbReference>
<dbReference type="Gene3D" id="3.40.220.10">
    <property type="entry name" value="Leucine Aminopeptidase, subunit E, domain 1"/>
    <property type="match status" value="1"/>
</dbReference>
<dbReference type="RefSeq" id="WP_386716521.1">
    <property type="nucleotide sequence ID" value="NZ_JBHRSZ010000002.1"/>
</dbReference>
<dbReference type="InterPro" id="IPR043472">
    <property type="entry name" value="Macro_dom-like"/>
</dbReference>
<feature type="domain" description="Cytosol aminopeptidase" evidence="9">
    <location>
        <begin position="340"/>
        <end position="347"/>
    </location>
</feature>
<accession>A0ABV7HET1</accession>
<evidence type="ECO:0000256" key="8">
    <source>
        <dbReference type="HAMAP-Rule" id="MF_00181"/>
    </source>
</evidence>
<dbReference type="PROSITE" id="PS00631">
    <property type="entry name" value="CYTOSOL_AP"/>
    <property type="match status" value="1"/>
</dbReference>
<evidence type="ECO:0000313" key="10">
    <source>
        <dbReference type="EMBL" id="MFC3150187.1"/>
    </source>
</evidence>
<dbReference type="CDD" id="cd00433">
    <property type="entry name" value="Peptidase_M17"/>
    <property type="match status" value="1"/>
</dbReference>
<evidence type="ECO:0000256" key="5">
    <source>
        <dbReference type="ARBA" id="ARBA00022670"/>
    </source>
</evidence>
<dbReference type="Pfam" id="PF00883">
    <property type="entry name" value="Peptidase_M17"/>
    <property type="match status" value="1"/>
</dbReference>
<dbReference type="PANTHER" id="PTHR11963">
    <property type="entry name" value="LEUCINE AMINOPEPTIDASE-RELATED"/>
    <property type="match status" value="1"/>
</dbReference>
<keyword evidence="7 8" id="KW-0464">Manganese</keyword>
<evidence type="ECO:0000256" key="7">
    <source>
        <dbReference type="ARBA" id="ARBA00023211"/>
    </source>
</evidence>
<evidence type="ECO:0000256" key="4">
    <source>
        <dbReference type="ARBA" id="ARBA00022438"/>
    </source>
</evidence>
<gene>
    <name evidence="8" type="primary">pepA</name>
    <name evidence="10" type="ORF">ACFOEK_04045</name>
</gene>
<evidence type="ECO:0000313" key="11">
    <source>
        <dbReference type="Proteomes" id="UP001595476"/>
    </source>
</evidence>